<protein>
    <submittedName>
        <fullName evidence="3">Uncharacterized protein</fullName>
    </submittedName>
</protein>
<feature type="transmembrane region" description="Helical" evidence="2">
    <location>
        <begin position="17"/>
        <end position="38"/>
    </location>
</feature>
<feature type="region of interest" description="Disordered" evidence="1">
    <location>
        <begin position="42"/>
        <end position="98"/>
    </location>
</feature>
<dbReference type="AlphaFoldDB" id="A0AAN9LRT6"/>
<keyword evidence="2" id="KW-1133">Transmembrane helix</keyword>
<evidence type="ECO:0000313" key="4">
    <source>
        <dbReference type="Proteomes" id="UP001367508"/>
    </source>
</evidence>
<dbReference type="Proteomes" id="UP001367508">
    <property type="component" value="Unassembled WGS sequence"/>
</dbReference>
<keyword evidence="2" id="KW-0472">Membrane</keyword>
<organism evidence="3 4">
    <name type="scientific">Canavalia gladiata</name>
    <name type="common">Sword bean</name>
    <name type="synonym">Dolichos gladiatus</name>
    <dbReference type="NCBI Taxonomy" id="3824"/>
    <lineage>
        <taxon>Eukaryota</taxon>
        <taxon>Viridiplantae</taxon>
        <taxon>Streptophyta</taxon>
        <taxon>Embryophyta</taxon>
        <taxon>Tracheophyta</taxon>
        <taxon>Spermatophyta</taxon>
        <taxon>Magnoliopsida</taxon>
        <taxon>eudicotyledons</taxon>
        <taxon>Gunneridae</taxon>
        <taxon>Pentapetalae</taxon>
        <taxon>rosids</taxon>
        <taxon>fabids</taxon>
        <taxon>Fabales</taxon>
        <taxon>Fabaceae</taxon>
        <taxon>Papilionoideae</taxon>
        <taxon>50 kb inversion clade</taxon>
        <taxon>NPAAA clade</taxon>
        <taxon>indigoferoid/millettioid clade</taxon>
        <taxon>Phaseoleae</taxon>
        <taxon>Canavalia</taxon>
    </lineage>
</organism>
<evidence type="ECO:0000313" key="3">
    <source>
        <dbReference type="EMBL" id="KAK7340631.1"/>
    </source>
</evidence>
<feature type="compositionally biased region" description="Basic and acidic residues" evidence="1">
    <location>
        <begin position="42"/>
        <end position="51"/>
    </location>
</feature>
<keyword evidence="2" id="KW-0812">Transmembrane</keyword>
<feature type="compositionally biased region" description="Acidic residues" evidence="1">
    <location>
        <begin position="112"/>
        <end position="127"/>
    </location>
</feature>
<sequence length="145" mass="16297">MQTSYTPNEKKKKKTNLFYLAITFEAWITTTYFFTLGLEPLKPKEPSDDPVVRNVSTMPAPKKLVQPSSNGMPPPPPKISYAPEVKEQDKSNNLLKTKSDAVPDTLVKLVEYGEEEDDDDDDDDLEDSLPHATQAIGVQKPFWAL</sequence>
<dbReference type="EMBL" id="JAYMYQ010000004">
    <property type="protein sequence ID" value="KAK7340631.1"/>
    <property type="molecule type" value="Genomic_DNA"/>
</dbReference>
<evidence type="ECO:0000256" key="2">
    <source>
        <dbReference type="SAM" id="Phobius"/>
    </source>
</evidence>
<reference evidence="3 4" key="1">
    <citation type="submission" date="2024-01" db="EMBL/GenBank/DDBJ databases">
        <title>The genomes of 5 underutilized Papilionoideae crops provide insights into root nodulation and disease resistanc.</title>
        <authorList>
            <person name="Jiang F."/>
        </authorList>
    </citation>
    <scope>NUCLEOTIDE SEQUENCE [LARGE SCALE GENOMIC DNA]</scope>
    <source>
        <strain evidence="3">LVBAO_FW01</strain>
        <tissue evidence="3">Leaves</tissue>
    </source>
</reference>
<evidence type="ECO:0000256" key="1">
    <source>
        <dbReference type="SAM" id="MobiDB-lite"/>
    </source>
</evidence>
<feature type="region of interest" description="Disordered" evidence="1">
    <location>
        <begin position="110"/>
        <end position="145"/>
    </location>
</feature>
<gene>
    <name evidence="3" type="ORF">VNO77_21340</name>
</gene>
<comment type="caution">
    <text evidence="3">The sequence shown here is derived from an EMBL/GenBank/DDBJ whole genome shotgun (WGS) entry which is preliminary data.</text>
</comment>
<keyword evidence="4" id="KW-1185">Reference proteome</keyword>
<name>A0AAN9LRT6_CANGL</name>
<accession>A0AAN9LRT6</accession>
<proteinExistence type="predicted"/>